<reference evidence="1 2" key="1">
    <citation type="journal article" date="2014" name="Genome Announc.">
        <title>Genome Sequence of Lactobacillus fabifermentans Strain T30PCM01, Isolated from Fermenting Grape Marc.</title>
        <authorList>
            <person name="Treu L."/>
            <person name="Vendramin V."/>
            <person name="Bovo B."/>
            <person name="Giacomini A."/>
            <person name="Corich V."/>
            <person name="Campanaro S."/>
        </authorList>
    </citation>
    <scope>NUCLEOTIDE SEQUENCE [LARGE SCALE GENOMIC DNA]</scope>
    <source>
        <strain evidence="1 2">T30PCM01</strain>
    </source>
</reference>
<proteinExistence type="predicted"/>
<evidence type="ECO:0000313" key="1">
    <source>
        <dbReference type="EMBL" id="ETY73879.1"/>
    </source>
</evidence>
<dbReference type="PATRIC" id="fig|1400520.3.peg.2003"/>
<evidence type="ECO:0000313" key="2">
    <source>
        <dbReference type="Proteomes" id="UP000019247"/>
    </source>
</evidence>
<dbReference type="STRING" id="1400520.LFAB_10270"/>
<name>W6T6V4_9LACO</name>
<dbReference type="HOGENOM" id="CLU_3100132_0_0_9"/>
<protein>
    <submittedName>
        <fullName evidence="1">Uncharacterized protein</fullName>
    </submittedName>
</protein>
<sequence length="51" mass="5470">MLTLLTKSDLVQLAQVPVNTVQAALAGHPAISLTTYQQLLAVLLINQLLTK</sequence>
<dbReference type="EMBL" id="AWWK01000048">
    <property type="protein sequence ID" value="ETY73879.1"/>
    <property type="molecule type" value="Genomic_DNA"/>
</dbReference>
<dbReference type="Proteomes" id="UP000019247">
    <property type="component" value="Unassembled WGS sequence"/>
</dbReference>
<accession>W6T6V4</accession>
<dbReference type="AlphaFoldDB" id="W6T6V4"/>
<comment type="caution">
    <text evidence="1">The sequence shown here is derived from an EMBL/GenBank/DDBJ whole genome shotgun (WGS) entry which is preliminary data.</text>
</comment>
<organism evidence="1 2">
    <name type="scientific">Lactiplantibacillus fabifermentans T30PCM01</name>
    <dbReference type="NCBI Taxonomy" id="1400520"/>
    <lineage>
        <taxon>Bacteria</taxon>
        <taxon>Bacillati</taxon>
        <taxon>Bacillota</taxon>
        <taxon>Bacilli</taxon>
        <taxon>Lactobacillales</taxon>
        <taxon>Lactobacillaceae</taxon>
        <taxon>Lactiplantibacillus</taxon>
    </lineage>
</organism>
<gene>
    <name evidence="1" type="ORF">LFAB_10270</name>
</gene>